<keyword evidence="3" id="KW-1185">Reference proteome</keyword>
<organism evidence="2 3">
    <name type="scientific">Tanacetum coccineum</name>
    <dbReference type="NCBI Taxonomy" id="301880"/>
    <lineage>
        <taxon>Eukaryota</taxon>
        <taxon>Viridiplantae</taxon>
        <taxon>Streptophyta</taxon>
        <taxon>Embryophyta</taxon>
        <taxon>Tracheophyta</taxon>
        <taxon>Spermatophyta</taxon>
        <taxon>Magnoliopsida</taxon>
        <taxon>eudicotyledons</taxon>
        <taxon>Gunneridae</taxon>
        <taxon>Pentapetalae</taxon>
        <taxon>asterids</taxon>
        <taxon>campanulids</taxon>
        <taxon>Asterales</taxon>
        <taxon>Asteraceae</taxon>
        <taxon>Asteroideae</taxon>
        <taxon>Anthemideae</taxon>
        <taxon>Anthemidinae</taxon>
        <taxon>Tanacetum</taxon>
    </lineage>
</organism>
<feature type="compositionally biased region" description="Basic and acidic residues" evidence="1">
    <location>
        <begin position="677"/>
        <end position="689"/>
    </location>
</feature>
<protein>
    <submittedName>
        <fullName evidence="2">Reverse transcriptase domain-containing protein</fullName>
    </submittedName>
</protein>
<sequence>MTIKMNQMMSQMKALVVTPAPVKAVEEVCVTCGSNHNFNNCPLTRGGNDFPVFQDNIQQFQQTAAVGNFLQRNQPSNLASQMRPPGFNQPNVQTNQNRYQGNNPNFNQNRGGNFNQNRQNNQNQVYQAPPYQTPTNQPPINQVLPYQPPTNSVLKTDFENYVKANDAVLKNVQNQGQNLQNQMANVTSLLTSLCDNFKNSASTSNTGTLPSQTVTNPRQQINAITTRSGKTLEEPSIPLVPTPDVSKPQKEPEQNPETSTEKVQNPNLENTAHVPSPGEEDSIFMEIPNPKAKKTVTIEVQDLNSPRPNKLPYPERMRVREHDKPSAQHSRFLKMFKQLRLEIGLKDALVEMPKFNKWLSLLLRNKEKLEEIAIMIVNAECSAVIMNKVPEKLEDLRKFLIPCALQELNRTSALADSGASINLLPHFIYKKLELEALTPTRMTLELANRSITHPMGIAEDVVVRVDGFTFLADFVVVNFEPDPRVPIILGRPFLRTAKALIDLYKEKLTLRVGKDELVYYADKSEKNKERNFVHAISIIDFSKNDLFSGSTTSHSDDPSPSSSPVKTSDNFEKFADELAPLDSLPPGNDDSTLKKDLHEENFQEDVEIKNSNVSDKLVFLNTPLSDKDECFAPEDDNDEIDDFLAIEVSSNLEEGYFDSEGDIAFLDNLLSDDDSHNLDSKVTSDHEPEQNESSITFSPRSDPLHHEFAGEPLTLPARNDREFEEYLSLMTVLNEISTSQGNFHQNSVIESLPMSPILVEDSEPTQEEIDILLVPDNLIPPGVEDDDSEDEVYEPIQDHQDD</sequence>
<dbReference type="EMBL" id="BQNB010009054">
    <property type="protein sequence ID" value="GJS58073.1"/>
    <property type="molecule type" value="Genomic_DNA"/>
</dbReference>
<keyword evidence="2" id="KW-0808">Transferase</keyword>
<feature type="compositionally biased region" description="Low complexity" evidence="1">
    <location>
        <begin position="95"/>
        <end position="119"/>
    </location>
</feature>
<evidence type="ECO:0000256" key="1">
    <source>
        <dbReference type="SAM" id="MobiDB-lite"/>
    </source>
</evidence>
<feature type="compositionally biased region" description="Acidic residues" evidence="1">
    <location>
        <begin position="783"/>
        <end position="793"/>
    </location>
</feature>
<feature type="region of interest" description="Disordered" evidence="1">
    <location>
        <begin position="775"/>
        <end position="802"/>
    </location>
</feature>
<dbReference type="InterPro" id="IPR021109">
    <property type="entry name" value="Peptidase_aspartic_dom_sf"/>
</dbReference>
<reference evidence="2" key="1">
    <citation type="journal article" date="2022" name="Int. J. Mol. Sci.">
        <title>Draft Genome of Tanacetum Coccineum: Genomic Comparison of Closely Related Tanacetum-Family Plants.</title>
        <authorList>
            <person name="Yamashiro T."/>
            <person name="Shiraishi A."/>
            <person name="Nakayama K."/>
            <person name="Satake H."/>
        </authorList>
    </citation>
    <scope>NUCLEOTIDE SEQUENCE</scope>
</reference>
<feature type="region of interest" description="Disordered" evidence="1">
    <location>
        <begin position="549"/>
        <end position="568"/>
    </location>
</feature>
<comment type="caution">
    <text evidence="2">The sequence shown here is derived from an EMBL/GenBank/DDBJ whole genome shotgun (WGS) entry which is preliminary data.</text>
</comment>
<dbReference type="PANTHER" id="PTHR33067:SF35">
    <property type="entry name" value="ASPARTIC PEPTIDASE DDI1-TYPE DOMAIN-CONTAINING PROTEIN"/>
    <property type="match status" value="1"/>
</dbReference>
<dbReference type="Proteomes" id="UP001151760">
    <property type="component" value="Unassembled WGS sequence"/>
</dbReference>
<dbReference type="Gene3D" id="2.40.70.10">
    <property type="entry name" value="Acid Proteases"/>
    <property type="match status" value="1"/>
</dbReference>
<keyword evidence="2" id="KW-0695">RNA-directed DNA polymerase</keyword>
<feature type="region of interest" description="Disordered" evidence="1">
    <location>
        <begin position="226"/>
        <end position="281"/>
    </location>
</feature>
<keyword evidence="2" id="KW-0548">Nucleotidyltransferase</keyword>
<feature type="compositionally biased region" description="Polar residues" evidence="1">
    <location>
        <begin position="255"/>
        <end position="270"/>
    </location>
</feature>
<feature type="region of interest" description="Disordered" evidence="1">
    <location>
        <begin position="76"/>
        <end position="119"/>
    </location>
</feature>
<name>A0ABQ4WZ57_9ASTR</name>
<accession>A0ABQ4WZ57</accession>
<dbReference type="CDD" id="cd00303">
    <property type="entry name" value="retropepsin_like"/>
    <property type="match status" value="1"/>
</dbReference>
<feature type="region of interest" description="Disordered" evidence="1">
    <location>
        <begin position="677"/>
        <end position="703"/>
    </location>
</feature>
<reference evidence="2" key="2">
    <citation type="submission" date="2022-01" db="EMBL/GenBank/DDBJ databases">
        <authorList>
            <person name="Yamashiro T."/>
            <person name="Shiraishi A."/>
            <person name="Satake H."/>
            <person name="Nakayama K."/>
        </authorList>
    </citation>
    <scope>NUCLEOTIDE SEQUENCE</scope>
</reference>
<evidence type="ECO:0000313" key="3">
    <source>
        <dbReference type="Proteomes" id="UP001151760"/>
    </source>
</evidence>
<evidence type="ECO:0000313" key="2">
    <source>
        <dbReference type="EMBL" id="GJS58073.1"/>
    </source>
</evidence>
<dbReference type="PANTHER" id="PTHR33067">
    <property type="entry name" value="RNA-DIRECTED DNA POLYMERASE-RELATED"/>
    <property type="match status" value="1"/>
</dbReference>
<proteinExistence type="predicted"/>
<gene>
    <name evidence="2" type="ORF">Tco_0652857</name>
</gene>
<dbReference type="GO" id="GO:0003964">
    <property type="term" value="F:RNA-directed DNA polymerase activity"/>
    <property type="evidence" value="ECO:0007669"/>
    <property type="project" value="UniProtKB-KW"/>
</dbReference>
<dbReference type="SUPFAM" id="SSF50630">
    <property type="entry name" value="Acid proteases"/>
    <property type="match status" value="1"/>
</dbReference>